<sequence length="135" mass="15134">MFRYITAFTPLPAPTHAIHFCSASREPDGDVSFDEWSWPILGYATVSETRRAEYPEEGSDRLVDGVAPEILACWADDEGNLETIYDASYAPYAIKPLSTETPNLRSRAVEVLKRREKSNALRLSTGENRNAKARP</sequence>
<dbReference type="EMBL" id="WNCL01000115">
    <property type="protein sequence ID" value="MTU44564.1"/>
    <property type="molecule type" value="Genomic_DNA"/>
</dbReference>
<reference evidence="1 2" key="1">
    <citation type="journal article" date="2019" name="Nat. Med.">
        <title>A library of human gut bacterial isolates paired with longitudinal multiomics data enables mechanistic microbiome research.</title>
        <authorList>
            <person name="Poyet M."/>
            <person name="Groussin M."/>
            <person name="Gibbons S.M."/>
            <person name="Avila-Pacheco J."/>
            <person name="Jiang X."/>
            <person name="Kearney S.M."/>
            <person name="Perrotta A.R."/>
            <person name="Berdy B."/>
            <person name="Zhao S."/>
            <person name="Lieberman T.D."/>
            <person name="Swanson P.K."/>
            <person name="Smith M."/>
            <person name="Roesemann S."/>
            <person name="Alexander J.E."/>
            <person name="Rich S.A."/>
            <person name="Livny J."/>
            <person name="Vlamakis H."/>
            <person name="Clish C."/>
            <person name="Bullock K."/>
            <person name="Deik A."/>
            <person name="Scott J."/>
            <person name="Pierce K.A."/>
            <person name="Xavier R.J."/>
            <person name="Alm E.J."/>
        </authorList>
    </citation>
    <scope>NUCLEOTIDE SEQUENCE [LARGE SCALE GENOMIC DNA]</scope>
    <source>
        <strain evidence="1 2">BIOML-A2</strain>
    </source>
</reference>
<dbReference type="RefSeq" id="WP_155177894.1">
    <property type="nucleotide sequence ID" value="NZ_WNCL01000115.1"/>
</dbReference>
<evidence type="ECO:0000313" key="2">
    <source>
        <dbReference type="Proteomes" id="UP000462362"/>
    </source>
</evidence>
<name>A0A844LKW3_9BURK</name>
<comment type="caution">
    <text evidence="1">The sequence shown here is derived from an EMBL/GenBank/DDBJ whole genome shotgun (WGS) entry which is preliminary data.</text>
</comment>
<organism evidence="1 2">
    <name type="scientific">Parasutterella excrementihominis</name>
    <dbReference type="NCBI Taxonomy" id="487175"/>
    <lineage>
        <taxon>Bacteria</taxon>
        <taxon>Pseudomonadati</taxon>
        <taxon>Pseudomonadota</taxon>
        <taxon>Betaproteobacteria</taxon>
        <taxon>Burkholderiales</taxon>
        <taxon>Sutterellaceae</taxon>
        <taxon>Parasutterella</taxon>
    </lineage>
</organism>
<gene>
    <name evidence="1" type="ORF">GMD42_13470</name>
</gene>
<accession>A0A844LKW3</accession>
<proteinExistence type="predicted"/>
<dbReference type="Proteomes" id="UP000462362">
    <property type="component" value="Unassembled WGS sequence"/>
</dbReference>
<evidence type="ECO:0000313" key="1">
    <source>
        <dbReference type="EMBL" id="MTU44564.1"/>
    </source>
</evidence>
<protein>
    <submittedName>
        <fullName evidence="1">Uncharacterized protein</fullName>
    </submittedName>
</protein>
<dbReference type="AlphaFoldDB" id="A0A844LKW3"/>